<protein>
    <submittedName>
        <fullName evidence="3">Glucose-1-dehydrogenase</fullName>
    </submittedName>
</protein>
<organism evidence="3 4">
    <name type="scientific">Labrys miyagiensis</name>
    <dbReference type="NCBI Taxonomy" id="346912"/>
    <lineage>
        <taxon>Bacteria</taxon>
        <taxon>Pseudomonadati</taxon>
        <taxon>Pseudomonadota</taxon>
        <taxon>Alphaproteobacteria</taxon>
        <taxon>Hyphomicrobiales</taxon>
        <taxon>Xanthobacteraceae</taxon>
        <taxon>Labrys</taxon>
    </lineage>
</organism>
<comment type="similarity">
    <text evidence="1">Belongs to the short-chain dehydrogenases/reductases (SDR) family.</text>
</comment>
<evidence type="ECO:0000256" key="2">
    <source>
        <dbReference type="ARBA" id="ARBA00023002"/>
    </source>
</evidence>
<dbReference type="PRINTS" id="PR00080">
    <property type="entry name" value="SDRFAMILY"/>
</dbReference>
<dbReference type="CDD" id="cd05233">
    <property type="entry name" value="SDR_c"/>
    <property type="match status" value="1"/>
</dbReference>
<dbReference type="PROSITE" id="PS00061">
    <property type="entry name" value="ADH_SHORT"/>
    <property type="match status" value="1"/>
</dbReference>
<gene>
    <name evidence="3" type="ORF">GCM10007874_69470</name>
</gene>
<dbReference type="Pfam" id="PF13561">
    <property type="entry name" value="adh_short_C2"/>
    <property type="match status" value="1"/>
</dbReference>
<dbReference type="PANTHER" id="PTHR43639">
    <property type="entry name" value="OXIDOREDUCTASE, SHORT-CHAIN DEHYDROGENASE/REDUCTASE FAMILY (AFU_ORTHOLOGUE AFUA_5G02870)"/>
    <property type="match status" value="1"/>
</dbReference>
<name>A0ABQ6CUA0_9HYPH</name>
<dbReference type="Proteomes" id="UP001156882">
    <property type="component" value="Unassembled WGS sequence"/>
</dbReference>
<dbReference type="PANTHER" id="PTHR43639:SF1">
    <property type="entry name" value="SHORT-CHAIN DEHYDROGENASE_REDUCTASE FAMILY PROTEIN"/>
    <property type="match status" value="1"/>
</dbReference>
<reference evidence="4" key="1">
    <citation type="journal article" date="2019" name="Int. J. Syst. Evol. Microbiol.">
        <title>The Global Catalogue of Microorganisms (GCM) 10K type strain sequencing project: providing services to taxonomists for standard genome sequencing and annotation.</title>
        <authorList>
            <consortium name="The Broad Institute Genomics Platform"/>
            <consortium name="The Broad Institute Genome Sequencing Center for Infectious Disease"/>
            <person name="Wu L."/>
            <person name="Ma J."/>
        </authorList>
    </citation>
    <scope>NUCLEOTIDE SEQUENCE [LARGE SCALE GENOMIC DNA]</scope>
    <source>
        <strain evidence="4">NBRC 101365</strain>
    </source>
</reference>
<sequence>MSKRPLLLVTGGSRGIGAAICLKAAEAGYDLVINYRSDHAAAGQVSDAVHKAGARALVLAGDMADEADIAALFAATDEFGQLTHMVNNAGITGRSGRLTDIDPQVIRETIDLNVTGAILVAREAAKRLSTRLGGPGGSIVNISSVAAHIGSPGEYVWYAASKAAVDGLTIGMARELALEGVRVNAVAPGMTETEIHDRSTGDPGRVERIRPSIPMQRIGKPEEIADAVMYLLSDAASYVTGSILRVSGGR</sequence>
<comment type="caution">
    <text evidence="3">The sequence shown here is derived from an EMBL/GenBank/DDBJ whole genome shotgun (WGS) entry which is preliminary data.</text>
</comment>
<dbReference type="RefSeq" id="WP_284316849.1">
    <property type="nucleotide sequence ID" value="NZ_BSPC01000090.1"/>
</dbReference>
<dbReference type="InterPro" id="IPR002347">
    <property type="entry name" value="SDR_fam"/>
</dbReference>
<dbReference type="NCBIfam" id="NF005559">
    <property type="entry name" value="PRK07231.1"/>
    <property type="match status" value="1"/>
</dbReference>
<dbReference type="InterPro" id="IPR020904">
    <property type="entry name" value="Sc_DH/Rdtase_CS"/>
</dbReference>
<proteinExistence type="inferred from homology"/>
<accession>A0ABQ6CUA0</accession>
<evidence type="ECO:0000313" key="3">
    <source>
        <dbReference type="EMBL" id="GLS23926.1"/>
    </source>
</evidence>
<keyword evidence="2" id="KW-0560">Oxidoreductase</keyword>
<evidence type="ECO:0000256" key="1">
    <source>
        <dbReference type="ARBA" id="ARBA00006484"/>
    </source>
</evidence>
<keyword evidence="4" id="KW-1185">Reference proteome</keyword>
<dbReference type="Gene3D" id="3.40.50.720">
    <property type="entry name" value="NAD(P)-binding Rossmann-like Domain"/>
    <property type="match status" value="1"/>
</dbReference>
<dbReference type="PRINTS" id="PR00081">
    <property type="entry name" value="GDHRDH"/>
</dbReference>
<dbReference type="InterPro" id="IPR036291">
    <property type="entry name" value="NAD(P)-bd_dom_sf"/>
</dbReference>
<dbReference type="SUPFAM" id="SSF51735">
    <property type="entry name" value="NAD(P)-binding Rossmann-fold domains"/>
    <property type="match status" value="1"/>
</dbReference>
<dbReference type="EMBL" id="BSPC01000090">
    <property type="protein sequence ID" value="GLS23926.1"/>
    <property type="molecule type" value="Genomic_DNA"/>
</dbReference>
<evidence type="ECO:0000313" key="4">
    <source>
        <dbReference type="Proteomes" id="UP001156882"/>
    </source>
</evidence>